<dbReference type="Proteomes" id="UP000294480">
    <property type="component" value="Unassembled WGS sequence"/>
</dbReference>
<dbReference type="PANTHER" id="PTHR12338">
    <property type="entry name" value="AUTOTRANSPORTER"/>
    <property type="match status" value="1"/>
</dbReference>
<dbReference type="SMART" id="SM00912">
    <property type="entry name" value="Haemagg_act"/>
    <property type="match status" value="1"/>
</dbReference>
<dbReference type="PANTHER" id="PTHR12338:SF8">
    <property type="entry name" value="HEME_HEMOPEXIN-BINDING PROTEIN"/>
    <property type="match status" value="1"/>
</dbReference>
<evidence type="ECO:0000259" key="4">
    <source>
        <dbReference type="SMART" id="SM00912"/>
    </source>
</evidence>
<sequence>MNKNIFKIKFSKKHSDYVVVSELSTNNHSGVTDKGLLPAKLSFKSKSPIAVCIGMLLSFAAWGEPSLTALPVDGKVVYGQANISQAGSTMTIQQLSNKASTNWQSFDIGASAHVNIEQPSNNSVLLNRVLGNSPSEVFGSLNANGHVILINPNGVLFGKDGSVNARSFTASTFSLSDEDFIYGRYRFQRNGSNGYIINNGKINAADGGYVALIGVVLNNNGQIVAPHGTVGMVTGDTVSIPMSSSGKITFDLSPASINTSVVNSSGSLIKADDGQVYIKASSLNSALTNVMQSGEIDVSGDSGGQVQLLSDAGNIKVNGVVNADGRVGNHGSIVLGRDVSSGALAANTDVSGATLSSKGGFIETSGDWLKTDGVNVKAVQWLLDPADITIGSGTDNNYGVTNGNFSPNGGVASSTINVATINSALNNDTNVSITTTNNGSVGSANGNIYVNSAIQKTAGSEATLRLNADNTLQINAAIESTSGKLNVIGIGNGAVSGSQGVVVSSGNAIKANGGDVTLSGSSVNNYGVSVAQTSSLSGGNVEINGTAGGSGVGILIERGVSVSADKSILLNGTSTGSSGNAVLLGSNPNTDAINLTSGTTTTISGTSTNSANSSDVLSLSDFKSSAGSNINITATTPNSSSTAIRIYKNLSGGNSIASVSGDVVVSSNQGGVSIDGPSGSNIISGQNVYIYNTGGTVSSGAIIAGSGSSSATSKAGVYLNGGVKAVTGNISILGEGAGGGVNIGGILTANASPTQTVKVTGRTSVDTVSNYGVQFSGSSGIDAGNYLINGSSTATGHQNGSAGVYLSGSFSAQQNSSVSGSTSNAAGMSVGVALAQTLAGTSTLNLNQTAGTTLSITGVNSSNNVKTISGTYTAIDSSGVSNYGAMNIGSGAVNVAGTGGSGSASGTTVANRSVNAVTGAVTVDQGYIRSSGFINVGNINISNSGTAFSIAGTVSGTVPTLSNNTYNWTNPVTLSTASVTDKAYVAKSGVTFASGSISYGAGTLATITGTSSVSNAPSGNGAGVSNYNDGSSVTGSLNFTGVNGAQISGTSTNGTGVYFLQTGSLNINGGSVSVVANSTNSTGMYGAGVSVSNSGILSINATGKTTGFSNGGGAGISSTGNSSINLTGTATTGKGVDIQGFVRAALGSKINIIGNNTGSGDGISLLNGSIWCGVTDCGFGAIGGTTAGDISLSGSSASNGRGVILGGLIQSQSKITISGTTSSPTWYAAYLAPVAINVLSGGASNAGDAISISGNNTVASDKGAGKDIYLATGVTGKPIISNNSNGGALSIRGNNSGITIAPVSITNASSAGAVNIITGDGTPSSLGVITAQASALITQNSASGVNISSDGNGNITVPGVINNGAGDVVVSAGKLHLAGDATGGQVLTAAGNAVANLGNGKTKIYSGSAALTGKLSNLTSAFNTLYYNGTSKALNARFNANFGDVISGASSVAQVMFRENATASPSFSIALPNLTKTYGDSDPNNLNNSFQSAYTAAGGATTLSKIVGNNTFGLTASDVISTLAGTRLSGENVGTYAYNLVVGEGLNTTLSPQPNMLIGKRDITINTLIASNKVYDGTSIAKVIGAKFDNMVNGESLALTGNADFSDKNVGDN</sequence>
<keyword evidence="6" id="KW-1185">Reference proteome</keyword>
<dbReference type="InterPro" id="IPR011050">
    <property type="entry name" value="Pectin_lyase_fold/virulence"/>
</dbReference>
<keyword evidence="2" id="KW-0964">Secreted</keyword>
<dbReference type="InterPro" id="IPR012334">
    <property type="entry name" value="Pectin_lyas_fold"/>
</dbReference>
<dbReference type="InterPro" id="IPR008638">
    <property type="entry name" value="FhaB/CdiA-like_TPS"/>
</dbReference>
<dbReference type="GO" id="GO:0005576">
    <property type="term" value="C:extracellular region"/>
    <property type="evidence" value="ECO:0007669"/>
    <property type="project" value="UniProtKB-SubCell"/>
</dbReference>
<evidence type="ECO:0000313" key="5">
    <source>
        <dbReference type="EMBL" id="TDR27886.1"/>
    </source>
</evidence>
<dbReference type="OrthoDB" id="218680at2"/>
<protein>
    <submittedName>
        <fullName evidence="5">Filamentous hemagglutinin family protein</fullName>
    </submittedName>
</protein>
<organism evidence="5 6">
    <name type="scientific">Hydromonas duriensis</name>
    <dbReference type="NCBI Taxonomy" id="1527608"/>
    <lineage>
        <taxon>Bacteria</taxon>
        <taxon>Pseudomonadati</taxon>
        <taxon>Pseudomonadota</taxon>
        <taxon>Betaproteobacteria</taxon>
        <taxon>Burkholderiales</taxon>
        <taxon>Burkholderiaceae</taxon>
        <taxon>Hydromonas</taxon>
    </lineage>
</organism>
<dbReference type="RefSeq" id="WP_133621528.1">
    <property type="nucleotide sequence ID" value="NZ_SNZE01000035.1"/>
</dbReference>
<gene>
    <name evidence="5" type="ORF">DFR44_1358</name>
</gene>
<dbReference type="SUPFAM" id="SSF51126">
    <property type="entry name" value="Pectin lyase-like"/>
    <property type="match status" value="1"/>
</dbReference>
<dbReference type="Pfam" id="PF05860">
    <property type="entry name" value="TPS"/>
    <property type="match status" value="1"/>
</dbReference>
<dbReference type="NCBIfam" id="TIGR01901">
    <property type="entry name" value="adhes_NPXG"/>
    <property type="match status" value="1"/>
</dbReference>
<comment type="subcellular location">
    <subcellularLocation>
        <location evidence="1">Secreted</location>
    </subcellularLocation>
</comment>
<accession>A0A4V3DJJ0</accession>
<evidence type="ECO:0000256" key="2">
    <source>
        <dbReference type="ARBA" id="ARBA00022525"/>
    </source>
</evidence>
<feature type="domain" description="Filamentous haemagglutinin FhaB/tRNA nuclease CdiA-like TPS" evidence="4">
    <location>
        <begin position="67"/>
        <end position="179"/>
    </location>
</feature>
<reference evidence="5 6" key="1">
    <citation type="submission" date="2019-03" db="EMBL/GenBank/DDBJ databases">
        <title>Genomic Encyclopedia of Type Strains, Phase IV (KMG-IV): sequencing the most valuable type-strain genomes for metagenomic binning, comparative biology and taxonomic classification.</title>
        <authorList>
            <person name="Goeker M."/>
        </authorList>
    </citation>
    <scope>NUCLEOTIDE SEQUENCE [LARGE SCALE GENOMIC DNA]</scope>
    <source>
        <strain evidence="5 6">DSM 102852</strain>
    </source>
</reference>
<evidence type="ECO:0000313" key="6">
    <source>
        <dbReference type="Proteomes" id="UP000294480"/>
    </source>
</evidence>
<proteinExistence type="predicted"/>
<comment type="caution">
    <text evidence="5">The sequence shown here is derived from an EMBL/GenBank/DDBJ whole genome shotgun (WGS) entry which is preliminary data.</text>
</comment>
<keyword evidence="3" id="KW-0732">Signal</keyword>
<evidence type="ECO:0000256" key="1">
    <source>
        <dbReference type="ARBA" id="ARBA00004613"/>
    </source>
</evidence>
<name>A0A4V3DJJ0_9BURK</name>
<dbReference type="Gene3D" id="2.160.20.10">
    <property type="entry name" value="Single-stranded right-handed beta-helix, Pectin lyase-like"/>
    <property type="match status" value="1"/>
</dbReference>
<dbReference type="EMBL" id="SNZE01000035">
    <property type="protein sequence ID" value="TDR27886.1"/>
    <property type="molecule type" value="Genomic_DNA"/>
</dbReference>
<dbReference type="InterPro" id="IPR050909">
    <property type="entry name" value="Bact_Autotransporter_VF"/>
</dbReference>
<evidence type="ECO:0000256" key="3">
    <source>
        <dbReference type="ARBA" id="ARBA00022729"/>
    </source>
</evidence>